<reference evidence="3" key="1">
    <citation type="journal article" date="2019" name="Int. J. Syst. Evol. Microbiol.">
        <title>The Global Catalogue of Microorganisms (GCM) 10K type strain sequencing project: providing services to taxonomists for standard genome sequencing and annotation.</title>
        <authorList>
            <consortium name="The Broad Institute Genomics Platform"/>
            <consortium name="The Broad Institute Genome Sequencing Center for Infectious Disease"/>
            <person name="Wu L."/>
            <person name="Ma J."/>
        </authorList>
    </citation>
    <scope>NUCLEOTIDE SEQUENCE [LARGE SCALE GENOMIC DNA]</scope>
    <source>
        <strain evidence="3">KCTC 42986</strain>
    </source>
</reference>
<dbReference type="EMBL" id="JBHRTP010000082">
    <property type="protein sequence ID" value="MFC3110632.1"/>
    <property type="molecule type" value="Genomic_DNA"/>
</dbReference>
<keyword evidence="3" id="KW-1185">Reference proteome</keyword>
<organism evidence="2 3">
    <name type="scientific">Undibacterium arcticum</name>
    <dbReference type="NCBI Taxonomy" id="1762892"/>
    <lineage>
        <taxon>Bacteria</taxon>
        <taxon>Pseudomonadati</taxon>
        <taxon>Pseudomonadota</taxon>
        <taxon>Betaproteobacteria</taxon>
        <taxon>Burkholderiales</taxon>
        <taxon>Oxalobacteraceae</taxon>
        <taxon>Undibacterium</taxon>
    </lineage>
</organism>
<dbReference type="Proteomes" id="UP001595530">
    <property type="component" value="Unassembled WGS sequence"/>
</dbReference>
<dbReference type="RefSeq" id="WP_390327320.1">
    <property type="nucleotide sequence ID" value="NZ_JBHRTP010000082.1"/>
</dbReference>
<gene>
    <name evidence="2" type="ORF">ACFOFO_22180</name>
</gene>
<comment type="caution">
    <text evidence="2">The sequence shown here is derived from an EMBL/GenBank/DDBJ whole genome shotgun (WGS) entry which is preliminary data.</text>
</comment>
<keyword evidence="1" id="KW-0732">Signal</keyword>
<evidence type="ECO:0000256" key="1">
    <source>
        <dbReference type="SAM" id="SignalP"/>
    </source>
</evidence>
<proteinExistence type="predicted"/>
<evidence type="ECO:0000313" key="2">
    <source>
        <dbReference type="EMBL" id="MFC3110632.1"/>
    </source>
</evidence>
<sequence length="312" mass="33471">MKHKLIGSCIVAALIQALCVAPSHAHGFVGKRFFPATIAIDDPFVADELSFVAGHRKLPPEDNGGGDEAGLPAGNPGIHATTFSTELSKRITPDFGISLSATYQRVRPSDETTAQHGFDNLGLGFKYQLIKNAEHEGILSLGLDADLGGTGSSRVGAESFSTISPALFYGKGFGDLPEGAKYLRPLAITGILSPELPTRRSEPDRLNWGFTVQYSLQYLQSTVKDVGLGAPFDRMIALIEVPVKTCLNQDCAGQTTGTVNPGFMWVGKYAQVGVEAVIPLNQRSGRDIGGLIQLHLFLDDMFPKSFGQPLFH</sequence>
<feature type="signal peptide" evidence="1">
    <location>
        <begin position="1"/>
        <end position="25"/>
    </location>
</feature>
<feature type="chain" id="PRO_5045061759" description="Transporter" evidence="1">
    <location>
        <begin position="26"/>
        <end position="312"/>
    </location>
</feature>
<name>A0ABV7F6K6_9BURK</name>
<accession>A0ABV7F6K6</accession>
<evidence type="ECO:0000313" key="3">
    <source>
        <dbReference type="Proteomes" id="UP001595530"/>
    </source>
</evidence>
<protein>
    <recommendedName>
        <fullName evidence="4">Transporter</fullName>
    </recommendedName>
</protein>
<evidence type="ECO:0008006" key="4">
    <source>
        <dbReference type="Google" id="ProtNLM"/>
    </source>
</evidence>